<evidence type="ECO:0000313" key="1">
    <source>
        <dbReference type="EMBL" id="EYB86083.1"/>
    </source>
</evidence>
<sequence>MAIFFCKFSKNRAKSLQAIGGKFLNTQSLRRVSGVLAQLFEDVVRQDYAQVTVLMEFFFTSWVPSRLSSLLFRISCFVFSEIRLLLIAGPHVSALSTRLFKVLMKQK</sequence>
<keyword evidence="2" id="KW-1185">Reference proteome</keyword>
<protein>
    <submittedName>
        <fullName evidence="1">Uncharacterized protein</fullName>
    </submittedName>
</protein>
<organism evidence="1 2">
    <name type="scientific">Ancylostoma ceylanicum</name>
    <dbReference type="NCBI Taxonomy" id="53326"/>
    <lineage>
        <taxon>Eukaryota</taxon>
        <taxon>Metazoa</taxon>
        <taxon>Ecdysozoa</taxon>
        <taxon>Nematoda</taxon>
        <taxon>Chromadorea</taxon>
        <taxon>Rhabditida</taxon>
        <taxon>Rhabditina</taxon>
        <taxon>Rhabditomorpha</taxon>
        <taxon>Strongyloidea</taxon>
        <taxon>Ancylostomatidae</taxon>
        <taxon>Ancylostomatinae</taxon>
        <taxon>Ancylostoma</taxon>
    </lineage>
</organism>
<dbReference type="EMBL" id="JARK01001622">
    <property type="protein sequence ID" value="EYB86083.1"/>
    <property type="molecule type" value="Genomic_DNA"/>
</dbReference>
<dbReference type="AlphaFoldDB" id="A0A016S642"/>
<dbReference type="Proteomes" id="UP000024635">
    <property type="component" value="Unassembled WGS sequence"/>
</dbReference>
<proteinExistence type="predicted"/>
<comment type="caution">
    <text evidence="1">The sequence shown here is derived from an EMBL/GenBank/DDBJ whole genome shotgun (WGS) entry which is preliminary data.</text>
</comment>
<name>A0A016S642_9BILA</name>
<reference evidence="2" key="1">
    <citation type="journal article" date="2015" name="Nat. Genet.">
        <title>The genome and transcriptome of the zoonotic hookworm Ancylostoma ceylanicum identify infection-specific gene families.</title>
        <authorList>
            <person name="Schwarz E.M."/>
            <person name="Hu Y."/>
            <person name="Antoshechkin I."/>
            <person name="Miller M.M."/>
            <person name="Sternberg P.W."/>
            <person name="Aroian R.V."/>
        </authorList>
    </citation>
    <scope>NUCLEOTIDE SEQUENCE</scope>
    <source>
        <strain evidence="2">HY135</strain>
    </source>
</reference>
<evidence type="ECO:0000313" key="2">
    <source>
        <dbReference type="Proteomes" id="UP000024635"/>
    </source>
</evidence>
<accession>A0A016S642</accession>
<gene>
    <name evidence="1" type="primary">Acey_s0286.g1411</name>
    <name evidence="1" type="ORF">Y032_0286g1411</name>
</gene>